<comment type="caution">
    <text evidence="8">The sequence shown here is derived from an EMBL/GenBank/DDBJ whole genome shotgun (WGS) entry which is preliminary data.</text>
</comment>
<dbReference type="Pfam" id="PF01966">
    <property type="entry name" value="HD"/>
    <property type="match status" value="1"/>
</dbReference>
<gene>
    <name evidence="8" type="ORF">HMPREF9473_02569</name>
</gene>
<dbReference type="InterPro" id="IPR006674">
    <property type="entry name" value="HD_domain"/>
</dbReference>
<dbReference type="SUPFAM" id="SSF109604">
    <property type="entry name" value="HD-domain/PDEase-like"/>
    <property type="match status" value="1"/>
</dbReference>
<evidence type="ECO:0000313" key="8">
    <source>
        <dbReference type="EMBL" id="EHI59420.1"/>
    </source>
</evidence>
<evidence type="ECO:0000256" key="1">
    <source>
        <dbReference type="ARBA" id="ARBA00012506"/>
    </source>
</evidence>
<dbReference type="InterPro" id="IPR051094">
    <property type="entry name" value="Diverse_Catalytic_Enzymes"/>
</dbReference>
<proteinExistence type="predicted"/>
<keyword evidence="9" id="KW-1185">Reference proteome</keyword>
<dbReference type="EMBL" id="ADLN01000058">
    <property type="protein sequence ID" value="EHI59420.1"/>
    <property type="molecule type" value="Genomic_DNA"/>
</dbReference>
<name>G5IGE1_9FIRM</name>
<reference evidence="8 9" key="1">
    <citation type="submission" date="2011-08" db="EMBL/GenBank/DDBJ databases">
        <title>The Genome Sequence of Clostridium hathewayi WAL-18680.</title>
        <authorList>
            <consortium name="The Broad Institute Genome Sequencing Platform"/>
            <person name="Earl A."/>
            <person name="Ward D."/>
            <person name="Feldgarden M."/>
            <person name="Gevers D."/>
            <person name="Finegold S.M."/>
            <person name="Summanen P.H."/>
            <person name="Molitoris D.R."/>
            <person name="Song M."/>
            <person name="Daigneault M."/>
            <person name="Allen-Vercoe E."/>
            <person name="Young S.K."/>
            <person name="Zeng Q."/>
            <person name="Gargeya S."/>
            <person name="Fitzgerald M."/>
            <person name="Haas B."/>
            <person name="Abouelleil A."/>
            <person name="Alvarado L."/>
            <person name="Arachchi H.M."/>
            <person name="Berlin A."/>
            <person name="Brown A."/>
            <person name="Chapman S.B."/>
            <person name="Chen Z."/>
            <person name="Dunbar C."/>
            <person name="Freedman E."/>
            <person name="Gearin G."/>
            <person name="Gellesch M."/>
            <person name="Goldberg J."/>
            <person name="Griggs A."/>
            <person name="Gujja S."/>
            <person name="Heiman D."/>
            <person name="Howarth C."/>
            <person name="Larson L."/>
            <person name="Lui A."/>
            <person name="MacDonald P.J.P."/>
            <person name="Montmayeur A."/>
            <person name="Murphy C."/>
            <person name="Neiman D."/>
            <person name="Pearson M."/>
            <person name="Priest M."/>
            <person name="Roberts A."/>
            <person name="Saif S."/>
            <person name="Shea T."/>
            <person name="Shenoy N."/>
            <person name="Sisk P."/>
            <person name="Stolte C."/>
            <person name="Sykes S."/>
            <person name="Wortman J."/>
            <person name="Nusbaum C."/>
            <person name="Birren B."/>
        </authorList>
    </citation>
    <scope>NUCLEOTIDE SEQUENCE [LARGE SCALE GENOMIC DNA]</scope>
    <source>
        <strain evidence="8 9">WAL-18680</strain>
    </source>
</reference>
<evidence type="ECO:0000256" key="5">
    <source>
        <dbReference type="ARBA" id="ARBA00023004"/>
    </source>
</evidence>
<accession>G5IGE1</accession>
<dbReference type="InterPro" id="IPR006675">
    <property type="entry name" value="HDIG_dom"/>
</dbReference>
<dbReference type="SMART" id="SM00471">
    <property type="entry name" value="HDc"/>
    <property type="match status" value="1"/>
</dbReference>
<dbReference type="GO" id="GO:0000166">
    <property type="term" value="F:nucleotide binding"/>
    <property type="evidence" value="ECO:0007669"/>
    <property type="project" value="UniProtKB-KW"/>
</dbReference>
<dbReference type="Proteomes" id="UP000005384">
    <property type="component" value="Unassembled WGS sequence"/>
</dbReference>
<evidence type="ECO:0000256" key="6">
    <source>
        <dbReference type="ARBA" id="ARBA00049417"/>
    </source>
</evidence>
<dbReference type="NCBIfam" id="TIGR00488">
    <property type="entry name" value="bis(5'-nucleosyl)-tetraphosphatase (symmetrical) YqeK"/>
    <property type="match status" value="1"/>
</dbReference>
<evidence type="ECO:0000313" key="9">
    <source>
        <dbReference type="Proteomes" id="UP000005384"/>
    </source>
</evidence>
<dbReference type="PANTHER" id="PTHR35795:SF1">
    <property type="entry name" value="BIS(5'-NUCLEOSYL)-TETRAPHOSPHATASE, SYMMETRICAL"/>
    <property type="match status" value="1"/>
</dbReference>
<dbReference type="GO" id="GO:0046872">
    <property type="term" value="F:metal ion binding"/>
    <property type="evidence" value="ECO:0007669"/>
    <property type="project" value="UniProtKB-KW"/>
</dbReference>
<dbReference type="CDD" id="cd00077">
    <property type="entry name" value="HDc"/>
    <property type="match status" value="1"/>
</dbReference>
<dbReference type="InterPro" id="IPR003607">
    <property type="entry name" value="HD/PDEase_dom"/>
</dbReference>
<evidence type="ECO:0000259" key="7">
    <source>
        <dbReference type="SMART" id="SM00471"/>
    </source>
</evidence>
<protein>
    <recommendedName>
        <fullName evidence="1">bis(5'-nucleosyl)-tetraphosphatase (symmetrical)</fullName>
        <ecNumber evidence="1">3.6.1.41</ecNumber>
    </recommendedName>
</protein>
<keyword evidence="3" id="KW-0547">Nucleotide-binding</keyword>
<feature type="domain" description="HD/PDEase" evidence="7">
    <location>
        <begin position="16"/>
        <end position="144"/>
    </location>
</feature>
<dbReference type="Gene3D" id="1.10.3210.10">
    <property type="entry name" value="Hypothetical protein af1432"/>
    <property type="match status" value="1"/>
</dbReference>
<dbReference type="InterPro" id="IPR005249">
    <property type="entry name" value="YqeK"/>
</dbReference>
<evidence type="ECO:0000256" key="3">
    <source>
        <dbReference type="ARBA" id="ARBA00022741"/>
    </source>
</evidence>
<dbReference type="EC" id="3.6.1.41" evidence="1"/>
<keyword evidence="2" id="KW-0479">Metal-binding</keyword>
<evidence type="ECO:0000256" key="4">
    <source>
        <dbReference type="ARBA" id="ARBA00022801"/>
    </source>
</evidence>
<organism evidence="8 9">
    <name type="scientific">Hungatella hathewayi WAL-18680</name>
    <dbReference type="NCBI Taxonomy" id="742737"/>
    <lineage>
        <taxon>Bacteria</taxon>
        <taxon>Bacillati</taxon>
        <taxon>Bacillota</taxon>
        <taxon>Clostridia</taxon>
        <taxon>Lachnospirales</taxon>
        <taxon>Lachnospiraceae</taxon>
        <taxon>Hungatella</taxon>
    </lineage>
</organism>
<keyword evidence="5" id="KW-0408">Iron</keyword>
<dbReference type="AlphaFoldDB" id="G5IGE1"/>
<comment type="catalytic activity">
    <reaction evidence="6">
        <text>P(1),P(4)-bis(5'-adenosyl) tetraphosphate + H2O = 2 ADP + 2 H(+)</text>
        <dbReference type="Rhea" id="RHEA:24252"/>
        <dbReference type="ChEBI" id="CHEBI:15377"/>
        <dbReference type="ChEBI" id="CHEBI:15378"/>
        <dbReference type="ChEBI" id="CHEBI:58141"/>
        <dbReference type="ChEBI" id="CHEBI:456216"/>
        <dbReference type="EC" id="3.6.1.41"/>
    </reaction>
</comment>
<dbReference type="HOGENOM" id="CLU_089580_1_0_9"/>
<dbReference type="OrthoDB" id="5295945at2"/>
<dbReference type="PANTHER" id="PTHR35795">
    <property type="entry name" value="SLR1885 PROTEIN"/>
    <property type="match status" value="1"/>
</dbReference>
<keyword evidence="4" id="KW-0378">Hydrolase</keyword>
<evidence type="ECO:0000256" key="2">
    <source>
        <dbReference type="ARBA" id="ARBA00022723"/>
    </source>
</evidence>
<dbReference type="PATRIC" id="fig|742737.3.peg.2583"/>
<dbReference type="RefSeq" id="WP_006780548.1">
    <property type="nucleotide sequence ID" value="NZ_CP040506.1"/>
</dbReference>
<dbReference type="NCBIfam" id="TIGR00277">
    <property type="entry name" value="HDIG"/>
    <property type="match status" value="1"/>
</dbReference>
<dbReference type="GO" id="GO:0008803">
    <property type="term" value="F:bis(5'-nucleosyl)-tetraphosphatase (symmetrical) activity"/>
    <property type="evidence" value="ECO:0007669"/>
    <property type="project" value="UniProtKB-EC"/>
</dbReference>
<sequence length="201" mass="23230">MNDRVPMIRKKLKEKLKPSRYEHTLSVSFTCMALAMRYGYPLDKAELAGLLHDCAKRYDDQTILELCEKHGIEVTPAERLALPVLHAKYGAWMAEHRFEVQDREILDAIACHTTGKPDMGLLDKILFVADFIEPRRNQAENLPDMRRLAFIDLDEALFQILEGMLAYLEREGQYIDSMSQETYQYYLALREGRTGKGDLDV</sequence>